<accession>A0AC59Y340</accession>
<gene>
    <name evidence="1" type="ORF">MRATA1EN22A_LOCUS1209</name>
</gene>
<dbReference type="EMBL" id="OX596085">
    <property type="protein sequence ID" value="CAM9341606.1"/>
    <property type="molecule type" value="Genomic_DNA"/>
</dbReference>
<reference evidence="1" key="1">
    <citation type="submission" date="2023-05" db="EMBL/GenBank/DDBJ databases">
        <authorList>
            <consortium name="ELIXIR-Norway"/>
        </authorList>
    </citation>
    <scope>NUCLEOTIDE SEQUENCE</scope>
</reference>
<dbReference type="Proteomes" id="UP001162501">
    <property type="component" value="Chromosome 1"/>
</dbReference>
<name>A0AC59Y340_RANTA</name>
<evidence type="ECO:0000313" key="1">
    <source>
        <dbReference type="EMBL" id="CAM9341606.1"/>
    </source>
</evidence>
<evidence type="ECO:0000313" key="2">
    <source>
        <dbReference type="Proteomes" id="UP001162501"/>
    </source>
</evidence>
<organism evidence="1 2">
    <name type="scientific">Rangifer tarandus platyrhynchus</name>
    <name type="common">Svalbard reindeer</name>
    <dbReference type="NCBI Taxonomy" id="3082113"/>
    <lineage>
        <taxon>Eukaryota</taxon>
        <taxon>Metazoa</taxon>
        <taxon>Chordata</taxon>
        <taxon>Craniata</taxon>
        <taxon>Vertebrata</taxon>
        <taxon>Euteleostomi</taxon>
        <taxon>Mammalia</taxon>
        <taxon>Eutheria</taxon>
        <taxon>Laurasiatheria</taxon>
        <taxon>Artiodactyla</taxon>
        <taxon>Ruminantia</taxon>
        <taxon>Pecora</taxon>
        <taxon>Cervidae</taxon>
        <taxon>Odocoileinae</taxon>
        <taxon>Rangifer</taxon>
    </lineage>
</organism>
<reference evidence="1" key="2">
    <citation type="submission" date="2025-03" db="EMBL/GenBank/DDBJ databases">
        <authorList>
            <consortium name="ELIXIR-Norway"/>
            <consortium name="Elixir Norway"/>
        </authorList>
    </citation>
    <scope>NUCLEOTIDE SEQUENCE</scope>
</reference>
<protein>
    <submittedName>
        <fullName evidence="1">Uncharacterized protein</fullName>
    </submittedName>
</protein>
<sequence length="146" mass="16272">MGEVPAVGGPERRGLPLSLGLQPCAKRESSLFARVLWLYSLCLSTIARLLYSCNSHISFQLSPVFNSRPGSWQSLSTCPTDSYKIVLAPHLSPVLPPSYFSSPWVQSQKPRCHPCFILLLHICLPWLLFLKRLKAEYAAPKHAVLA</sequence>
<proteinExistence type="predicted"/>